<sequence>MYYQLVKLWIIGLNYNRLILMVFFFFLNLSEKKDKFVYIASLMKLVFTLIFLFFFLSTVFAQKEKDTLFKIWHNQALHDSIRFDAVTNLIEDYYLFTKTDSALVLGRQMLDLAKQKNSNQFQIDANILMGKAYRSGNLYLEYDDYINAFKALQKSQKHYRDLGDKLNEGWSATYQGFIFQTLGDYKEAEKQHLEHLRLSEKYGIKRSISGANGNLANVYSKMGDIPKSIKHWKEAIKISKEIGLEEYATVGTGYLLSLYIKEQQYPEAIKYLNEYKRLQNNLQLLNMQEILT</sequence>
<evidence type="ECO:0000256" key="4">
    <source>
        <dbReference type="ARBA" id="ARBA00022803"/>
    </source>
</evidence>
<comment type="subcellular location">
    <subcellularLocation>
        <location evidence="1">Cytoplasm</location>
    </subcellularLocation>
</comment>
<name>A0A5M7B5A4_9FLAO</name>
<dbReference type="Proteomes" id="UP000315145">
    <property type="component" value="Unassembled WGS sequence"/>
</dbReference>
<dbReference type="AlphaFoldDB" id="A0A5M7B5A4"/>
<keyword evidence="6" id="KW-0472">Membrane</keyword>
<organism evidence="7 10">
    <name type="scientific">Algibacter amylolyticus</name>
    <dbReference type="NCBI Taxonomy" id="1608400"/>
    <lineage>
        <taxon>Bacteria</taxon>
        <taxon>Pseudomonadati</taxon>
        <taxon>Bacteroidota</taxon>
        <taxon>Flavobacteriia</taxon>
        <taxon>Flavobacteriales</taxon>
        <taxon>Flavobacteriaceae</taxon>
        <taxon>Algibacter</taxon>
    </lineage>
</organism>
<dbReference type="PANTHER" id="PTHR46630">
    <property type="entry name" value="TETRATRICOPEPTIDE REPEAT PROTEIN 29"/>
    <property type="match status" value="1"/>
</dbReference>
<dbReference type="OrthoDB" id="9806704at2"/>
<protein>
    <submittedName>
        <fullName evidence="7">Tetratricopeptide repeat protein</fullName>
    </submittedName>
</protein>
<dbReference type="SUPFAM" id="SSF48452">
    <property type="entry name" value="TPR-like"/>
    <property type="match status" value="1"/>
</dbReference>
<proteinExistence type="inferred from homology"/>
<evidence type="ECO:0000256" key="3">
    <source>
        <dbReference type="ARBA" id="ARBA00022737"/>
    </source>
</evidence>
<keyword evidence="2" id="KW-0963">Cytoplasm</keyword>
<dbReference type="PANTHER" id="PTHR46630:SF1">
    <property type="entry name" value="TETRATRICOPEPTIDE REPEAT PROTEIN 29"/>
    <property type="match status" value="1"/>
</dbReference>
<accession>A0A5M7B5A4</accession>
<keyword evidence="4" id="KW-0802">TPR repeat</keyword>
<dbReference type="Proteomes" id="UP000322315">
    <property type="component" value="Unassembled WGS sequence"/>
</dbReference>
<evidence type="ECO:0000256" key="5">
    <source>
        <dbReference type="ARBA" id="ARBA00038253"/>
    </source>
</evidence>
<comment type="caution">
    <text evidence="7">The sequence shown here is derived from an EMBL/GenBank/DDBJ whole genome shotgun (WGS) entry which is preliminary data.</text>
</comment>
<dbReference type="InterPro" id="IPR011990">
    <property type="entry name" value="TPR-like_helical_dom_sf"/>
</dbReference>
<comment type="similarity">
    <text evidence="5">Belongs to the Rap family.</text>
</comment>
<keyword evidence="6" id="KW-1133">Transmembrane helix</keyword>
<dbReference type="GO" id="GO:0005737">
    <property type="term" value="C:cytoplasm"/>
    <property type="evidence" value="ECO:0007669"/>
    <property type="project" value="UniProtKB-SubCell"/>
</dbReference>
<feature type="transmembrane region" description="Helical" evidence="6">
    <location>
        <begin position="6"/>
        <end position="29"/>
    </location>
</feature>
<dbReference type="SMART" id="SM00028">
    <property type="entry name" value="TPR"/>
    <property type="match status" value="2"/>
</dbReference>
<keyword evidence="3" id="KW-0677">Repeat</keyword>
<evidence type="ECO:0000256" key="1">
    <source>
        <dbReference type="ARBA" id="ARBA00004496"/>
    </source>
</evidence>
<evidence type="ECO:0000313" key="7">
    <source>
        <dbReference type="EMBL" id="KAA5824529.1"/>
    </source>
</evidence>
<dbReference type="Gene3D" id="1.25.40.10">
    <property type="entry name" value="Tetratricopeptide repeat domain"/>
    <property type="match status" value="1"/>
</dbReference>
<evidence type="ECO:0000313" key="10">
    <source>
        <dbReference type="Proteomes" id="UP000322315"/>
    </source>
</evidence>
<feature type="transmembrane region" description="Helical" evidence="6">
    <location>
        <begin position="36"/>
        <end position="61"/>
    </location>
</feature>
<dbReference type="InterPro" id="IPR051476">
    <property type="entry name" value="Bac_ResReg_Asp_Phosphatase"/>
</dbReference>
<dbReference type="EMBL" id="VMBF01000006">
    <property type="protein sequence ID" value="TSJ75302.1"/>
    <property type="molecule type" value="Genomic_DNA"/>
</dbReference>
<reference evidence="7" key="3">
    <citation type="submission" date="2019-09" db="EMBL/GenBank/DDBJ databases">
        <authorList>
            <person name="Zhang D.-C."/>
        </authorList>
    </citation>
    <scope>NUCLEOTIDE SEQUENCE</scope>
    <source>
        <strain evidence="7">RU-4-M-4</strain>
    </source>
</reference>
<reference evidence="7 10" key="1">
    <citation type="journal article" date="2015" name="Int. J. Syst. Evol. Microbiol.">
        <title>Algibacter amylolyticus sp. nov., isolated from intertidal sediment.</title>
        <authorList>
            <person name="Zhang D.C."/>
            <person name="Wu J."/>
            <person name="Neuner K."/>
            <person name="Yao J."/>
            <person name="Margesin R."/>
        </authorList>
    </citation>
    <scope>NUCLEOTIDE SEQUENCE [LARGE SCALE GENOMIC DNA]</scope>
    <source>
        <strain evidence="7 10">RU-4-M-4</strain>
    </source>
</reference>
<evidence type="ECO:0000256" key="2">
    <source>
        <dbReference type="ARBA" id="ARBA00022490"/>
    </source>
</evidence>
<dbReference type="InterPro" id="IPR019734">
    <property type="entry name" value="TPR_rpt"/>
</dbReference>
<dbReference type="EMBL" id="VWRS01000006">
    <property type="protein sequence ID" value="KAA5824529.1"/>
    <property type="molecule type" value="Genomic_DNA"/>
</dbReference>
<keyword evidence="9" id="KW-1185">Reference proteome</keyword>
<evidence type="ECO:0000256" key="6">
    <source>
        <dbReference type="SAM" id="Phobius"/>
    </source>
</evidence>
<reference evidence="8 9" key="2">
    <citation type="submission" date="2019-07" db="EMBL/GenBank/DDBJ databases">
        <title>Algibacter marinivivus sp. nov., isolated from the surface of a marine red alga.</title>
        <authorList>
            <person name="Zhong X."/>
            <person name="Xu W."/>
            <person name="Zhang Y."/>
            <person name="Zhang Q."/>
            <person name="Du Z."/>
        </authorList>
    </citation>
    <scope>NUCLEOTIDE SEQUENCE [LARGE SCALE GENOMIC DNA]</scope>
    <source>
        <strain evidence="8 9">RU-4-M-4</strain>
    </source>
</reference>
<evidence type="ECO:0000313" key="8">
    <source>
        <dbReference type="EMBL" id="TSJ75302.1"/>
    </source>
</evidence>
<evidence type="ECO:0000313" key="9">
    <source>
        <dbReference type="Proteomes" id="UP000315145"/>
    </source>
</evidence>
<keyword evidence="6" id="KW-0812">Transmembrane</keyword>
<gene>
    <name evidence="7" type="ORF">F2B50_10160</name>
    <name evidence="8" type="ORF">FPF71_10160</name>
</gene>